<feature type="region of interest" description="Disordered" evidence="1">
    <location>
        <begin position="1"/>
        <end position="23"/>
    </location>
</feature>
<dbReference type="Proteomes" id="UP000007802">
    <property type="component" value="Unassembled WGS sequence"/>
</dbReference>
<protein>
    <submittedName>
        <fullName evidence="2">Uncharacterized protein</fullName>
    </submittedName>
</protein>
<name>A0A0J9HCU4_AJEDA</name>
<evidence type="ECO:0000313" key="2">
    <source>
        <dbReference type="EMBL" id="KMW66879.1"/>
    </source>
</evidence>
<accession>A0A0J9HCU4</accession>
<reference evidence="2" key="1">
    <citation type="submission" date="2010-03" db="EMBL/GenBank/DDBJ databases">
        <title>Annotation of Blastomyces dermatitidis strain ATCC 18188.</title>
        <authorList>
            <consortium name="The Broad Institute Genome Sequencing Platform"/>
            <consortium name="Broad Institute Genome Sequencing Center for Infectious Disease."/>
            <person name="Cuomo C."/>
            <person name="Klein B."/>
            <person name="Sullivan T."/>
            <person name="Heitman J."/>
            <person name="Young S."/>
            <person name="Zeng Q."/>
            <person name="Gargeya S."/>
            <person name="Alvarado L."/>
            <person name="Berlin A.M."/>
            <person name="Chapman S.B."/>
            <person name="Chen Z."/>
            <person name="Freedman E."/>
            <person name="Gellesch M."/>
            <person name="Goldberg J."/>
            <person name="Griggs A."/>
            <person name="Gujja S."/>
            <person name="Heilman E."/>
            <person name="Heiman D."/>
            <person name="Howarth C."/>
            <person name="Mehta T."/>
            <person name="Neiman D."/>
            <person name="Pearson M."/>
            <person name="Roberts A."/>
            <person name="Saif S."/>
            <person name="Shea T."/>
            <person name="Shenoy N."/>
            <person name="Sisk P."/>
            <person name="Stolte C."/>
            <person name="Sykes S."/>
            <person name="White J."/>
            <person name="Yandava C."/>
            <person name="Haas B."/>
            <person name="Nusbaum C."/>
            <person name="Birren B."/>
        </authorList>
    </citation>
    <scope>NUCLEOTIDE SEQUENCE</scope>
    <source>
        <strain evidence="2">ATCC 18188</strain>
    </source>
</reference>
<evidence type="ECO:0000256" key="1">
    <source>
        <dbReference type="SAM" id="MobiDB-lite"/>
    </source>
</evidence>
<feature type="compositionally biased region" description="Polar residues" evidence="1">
    <location>
        <begin position="1"/>
        <end position="18"/>
    </location>
</feature>
<organism evidence="2">
    <name type="scientific">Ajellomyces dermatitidis (strain ATCC 18188 / CBS 674.68)</name>
    <name type="common">Blastomyces dermatitidis</name>
    <dbReference type="NCBI Taxonomy" id="653446"/>
    <lineage>
        <taxon>Eukaryota</taxon>
        <taxon>Fungi</taxon>
        <taxon>Dikarya</taxon>
        <taxon>Ascomycota</taxon>
        <taxon>Pezizomycotina</taxon>
        <taxon>Eurotiomycetes</taxon>
        <taxon>Eurotiomycetidae</taxon>
        <taxon>Onygenales</taxon>
        <taxon>Ajellomycetaceae</taxon>
        <taxon>Blastomyces</taxon>
    </lineage>
</organism>
<dbReference type="AlphaFoldDB" id="A0A0J9HCU4"/>
<sequence>MKKLQNSADSIQQHSEQGSGMLREGNYKLSFSESLSLESSSLQVPLQMTTQDHTSLRRDNTSLQGTATSTVAAREAGEDVMMRAVLLQLIDVTAFNLAFLTVTEAAAAP</sequence>
<dbReference type="EMBL" id="GG749412">
    <property type="protein sequence ID" value="KMW66879.1"/>
    <property type="molecule type" value="Genomic_DNA"/>
</dbReference>
<gene>
    <name evidence="2" type="ORF">BDDG_11769</name>
</gene>
<proteinExistence type="predicted"/>